<evidence type="ECO:0000313" key="5">
    <source>
        <dbReference type="EMBL" id="KAK9004838.1"/>
    </source>
</evidence>
<keyword evidence="2" id="KW-0677">Repeat</keyword>
<dbReference type="EMBL" id="JBBPBN010000030">
    <property type="protein sequence ID" value="KAK9004838.1"/>
    <property type="molecule type" value="Genomic_DNA"/>
</dbReference>
<keyword evidence="3" id="KW-1133">Transmembrane helix</keyword>
<dbReference type="SUPFAM" id="SSF52058">
    <property type="entry name" value="L domain-like"/>
    <property type="match status" value="4"/>
</dbReference>
<dbReference type="InterPro" id="IPR003591">
    <property type="entry name" value="Leu-rich_rpt_typical-subtyp"/>
</dbReference>
<evidence type="ECO:0000256" key="2">
    <source>
        <dbReference type="ARBA" id="ARBA00022737"/>
    </source>
</evidence>
<keyword evidence="6" id="KW-1185">Reference proteome</keyword>
<dbReference type="InterPro" id="IPR032675">
    <property type="entry name" value="LRR_dom_sf"/>
</dbReference>
<evidence type="ECO:0000256" key="3">
    <source>
        <dbReference type="SAM" id="Phobius"/>
    </source>
</evidence>
<dbReference type="SMART" id="SM00365">
    <property type="entry name" value="LRR_SD22"/>
    <property type="match status" value="10"/>
</dbReference>
<evidence type="ECO:0008006" key="7">
    <source>
        <dbReference type="Google" id="ProtNLM"/>
    </source>
</evidence>
<dbReference type="PROSITE" id="PS51257">
    <property type="entry name" value="PROKAR_LIPOPROTEIN"/>
    <property type="match status" value="1"/>
</dbReference>
<feature type="chain" id="PRO_5045516136" description="Leucine-rich repeat-containing N-terminal plant-type domain-containing protein" evidence="4">
    <location>
        <begin position="24"/>
        <end position="1041"/>
    </location>
</feature>
<keyword evidence="3" id="KW-0472">Membrane</keyword>
<keyword evidence="3" id="KW-0812">Transmembrane</keyword>
<organism evidence="5 6">
    <name type="scientific">Hibiscus sabdariffa</name>
    <name type="common">roselle</name>
    <dbReference type="NCBI Taxonomy" id="183260"/>
    <lineage>
        <taxon>Eukaryota</taxon>
        <taxon>Viridiplantae</taxon>
        <taxon>Streptophyta</taxon>
        <taxon>Embryophyta</taxon>
        <taxon>Tracheophyta</taxon>
        <taxon>Spermatophyta</taxon>
        <taxon>Magnoliopsida</taxon>
        <taxon>eudicotyledons</taxon>
        <taxon>Gunneridae</taxon>
        <taxon>Pentapetalae</taxon>
        <taxon>rosids</taxon>
        <taxon>malvids</taxon>
        <taxon>Malvales</taxon>
        <taxon>Malvaceae</taxon>
        <taxon>Malvoideae</taxon>
        <taxon>Hibiscus</taxon>
    </lineage>
</organism>
<dbReference type="PRINTS" id="PR00019">
    <property type="entry name" value="LEURICHRPT"/>
</dbReference>
<protein>
    <recommendedName>
        <fullName evidence="7">Leucine-rich repeat-containing N-terminal plant-type domain-containing protein</fullName>
    </recommendedName>
</protein>
<sequence length="1041" mass="114990">MKVCLRPSCFVLFSLLFAYNSSAQTLSSCPRDQSVALIQFSNSFSVQCSDASPCSVLKAKTTSWKKVTDCCLWDGVKCDTETGNVIGLDLSCSCIIGPLPSNSTLFLLRHLRQLDLSNNDFRSSPVASQFGQFANLIHLNISGSGFTGTVPLTISHLSKLVSLDLSHNGLFFEGHVFDYVVGNLTQLRQLLLTDVNMSAVEPTSFLNMSSYIKTLTLENSGLQGKFPENVFSFPYLEEFRFTTYLEGQVLEFEFPKTNWGSSLKSLQVSCSFLQELPDSIGNLRSLEILDLSYGNLSGPFPASLANLTRLVSLRLSNNNLSGVLPISIFNLTQVEFLDFSNNKLVGSLPSQVTGISSLVELRLDHNFLSGRVPSWLFSLPSLLELGISNNRLTGPIDQFDKVAPLEAVDLSNNEIQGPIPDGVSLLVNLTLLDLSSNNLSGSFELDKLSNLSKLKELSLSDNALLSLTSARSSNARYTLPNLWRLNLSSCNTSEFPNFVRNLPGLRELDLSYNRIHAVDANMFIKLKSLQQLDLSHNSPLSLSNIDNLTVVLSDLITLYMSSCNITQLSNFLTTQESLTYLDLSNNSIRGRITEQENNWGSNLSVLDLSNNLLTAVEYYPWKNVETLNLASNRLEGPLLVPPISTQRFLISKNRLIGEIPASICNIGFDSNILDLSHNNLSGTIPKCLAYAKLYLLYLHMNHFHGNIPDFCVEDYSLSTLNLNNNDFEGPLPKSLVNCQNLEVLNLGNNKINDTFPHWLGSLPQLQVLALRANYFHGQIIPSENGSHFSTLRILDISDNKFSGFLPTTYFRSFKSMMNLSQVQMGYMSSYYQDSVVITMKGVDVELKRILTIFSAIDMSSNRFEGTTPETVGNLISLNVLNFSHNHLIGHITSSLGNLATVESLDLSYNKLAGEIPSQLTGLNFLAVLNLSENQLVGPIPQGKQFNTFLNDSYIGNSGLCGFPVSKSCGRSEPPPATFDEQEADSAFGLDWKIVIIGYGCGVVFGFSAGYIMMATDKPKWLAGMIQRAGNKVLKTFKKKYH</sequence>
<reference evidence="5 6" key="1">
    <citation type="journal article" date="2024" name="G3 (Bethesda)">
        <title>Genome assembly of Hibiscus sabdariffa L. provides insights into metabolisms of medicinal natural products.</title>
        <authorList>
            <person name="Kim T."/>
        </authorList>
    </citation>
    <scope>NUCLEOTIDE SEQUENCE [LARGE SCALE GENOMIC DNA]</scope>
    <source>
        <strain evidence="5">TK-2024</strain>
        <tissue evidence="5">Old leaves</tissue>
    </source>
</reference>
<comment type="caution">
    <text evidence="5">The sequence shown here is derived from an EMBL/GenBank/DDBJ whole genome shotgun (WGS) entry which is preliminary data.</text>
</comment>
<dbReference type="PANTHER" id="PTHR48065:SF5">
    <property type="entry name" value="RECEPTOR-LIKE PROTEIN CF-9 HOMOLOG"/>
    <property type="match status" value="1"/>
</dbReference>
<dbReference type="PANTHER" id="PTHR48065">
    <property type="entry name" value="OS10G0469600 PROTEIN"/>
    <property type="match status" value="1"/>
</dbReference>
<keyword evidence="1" id="KW-0433">Leucine-rich repeat</keyword>
<dbReference type="Gene3D" id="3.80.10.10">
    <property type="entry name" value="Ribonuclease Inhibitor"/>
    <property type="match status" value="5"/>
</dbReference>
<dbReference type="Proteomes" id="UP001396334">
    <property type="component" value="Unassembled WGS sequence"/>
</dbReference>
<dbReference type="InterPro" id="IPR001611">
    <property type="entry name" value="Leu-rich_rpt"/>
</dbReference>
<gene>
    <name evidence="5" type="ORF">V6N11_042292</name>
</gene>
<name>A0ABR2QW51_9ROSI</name>
<accession>A0ABR2QW51</accession>
<feature type="transmembrane region" description="Helical" evidence="3">
    <location>
        <begin position="991"/>
        <end position="1011"/>
    </location>
</feature>
<dbReference type="Pfam" id="PF13855">
    <property type="entry name" value="LRR_8"/>
    <property type="match status" value="3"/>
</dbReference>
<keyword evidence="4" id="KW-0732">Signal</keyword>
<feature type="signal peptide" evidence="4">
    <location>
        <begin position="1"/>
        <end position="23"/>
    </location>
</feature>
<evidence type="ECO:0000256" key="4">
    <source>
        <dbReference type="SAM" id="SignalP"/>
    </source>
</evidence>
<dbReference type="Pfam" id="PF00560">
    <property type="entry name" value="LRR_1"/>
    <property type="match status" value="6"/>
</dbReference>
<dbReference type="PROSITE" id="PS51450">
    <property type="entry name" value="LRR"/>
    <property type="match status" value="2"/>
</dbReference>
<evidence type="ECO:0000313" key="6">
    <source>
        <dbReference type="Proteomes" id="UP001396334"/>
    </source>
</evidence>
<dbReference type="SMART" id="SM00369">
    <property type="entry name" value="LRR_TYP"/>
    <property type="match status" value="12"/>
</dbReference>
<proteinExistence type="predicted"/>
<evidence type="ECO:0000256" key="1">
    <source>
        <dbReference type="ARBA" id="ARBA00022614"/>
    </source>
</evidence>